<dbReference type="RefSeq" id="WP_086108608.1">
    <property type="nucleotide sequence ID" value="NZ_CAWNGD010000095.1"/>
</dbReference>
<dbReference type="Pfam" id="PF05014">
    <property type="entry name" value="Nuc_deoxyrib_tr"/>
    <property type="match status" value="1"/>
</dbReference>
<dbReference type="InterPro" id="IPR007710">
    <property type="entry name" value="Nucleoside_deoxyribTrfase"/>
</dbReference>
<evidence type="ECO:0000313" key="1">
    <source>
        <dbReference type="EMBL" id="OTA17145.1"/>
    </source>
</evidence>
<evidence type="ECO:0000313" key="2">
    <source>
        <dbReference type="Proteomes" id="UP000194350"/>
    </source>
</evidence>
<dbReference type="GO" id="GO:0016740">
    <property type="term" value="F:transferase activity"/>
    <property type="evidence" value="ECO:0007669"/>
    <property type="project" value="UniProtKB-KW"/>
</dbReference>
<gene>
    <name evidence="1" type="ORF">Xvie_01402</name>
</gene>
<dbReference type="OrthoDB" id="4743790at2"/>
<name>A0A1Y2SH00_9GAMM</name>
<dbReference type="SUPFAM" id="SSF52309">
    <property type="entry name" value="N-(deoxy)ribosyltransferase-like"/>
    <property type="match status" value="1"/>
</dbReference>
<comment type="caution">
    <text evidence="1">The sequence shown here is derived from an EMBL/GenBank/DDBJ whole genome shotgun (WGS) entry which is preliminary data.</text>
</comment>
<dbReference type="Gene3D" id="3.40.50.450">
    <property type="match status" value="1"/>
</dbReference>
<dbReference type="Proteomes" id="UP000194350">
    <property type="component" value="Unassembled WGS sequence"/>
</dbReference>
<dbReference type="AlphaFoldDB" id="A0A1Y2SH00"/>
<dbReference type="STRING" id="351656.Xvie_01402"/>
<dbReference type="EMBL" id="MUBJ01000005">
    <property type="protein sequence ID" value="OTA17145.1"/>
    <property type="molecule type" value="Genomic_DNA"/>
</dbReference>
<organism evidence="1 2">
    <name type="scientific">Xenorhabdus vietnamensis</name>
    <dbReference type="NCBI Taxonomy" id="351656"/>
    <lineage>
        <taxon>Bacteria</taxon>
        <taxon>Pseudomonadati</taxon>
        <taxon>Pseudomonadota</taxon>
        <taxon>Gammaproteobacteria</taxon>
        <taxon>Enterobacterales</taxon>
        <taxon>Morganellaceae</taxon>
        <taxon>Xenorhabdus</taxon>
    </lineage>
</organism>
<keyword evidence="2" id="KW-1185">Reference proteome</keyword>
<protein>
    <submittedName>
        <fullName evidence="1">Nucleoside 2-deoxyribosyltransferase</fullName>
    </submittedName>
</protein>
<sequence>MKKMFLAGPFKALVDPECHVMSHKDIDQFQSIIEYFEERGWSVHCAHKREKWGREFMVPSQCTLIDYEEISKCDYFVAFPGVPASPGTHIEMGWASAMKKPVVLLLEENEEYAFLVQGLGEITSVKTLSYRKEAGVDITQIEMLIEEFENVHESLSHI</sequence>
<keyword evidence="1" id="KW-0808">Transferase</keyword>
<accession>A0A1Y2SH00</accession>
<reference evidence="1 2" key="1">
    <citation type="submission" date="2016-10" db="EMBL/GenBank/DDBJ databases">
        <title>Systematic genetic and metabolomic analysis of Xenorhabdus and Photorhabdus spp., highlights the requirements for a dual symbiotic and pathogenic life style.</title>
        <authorList>
            <person name="Tobias N.J."/>
            <person name="Wolff H."/>
            <person name="Djahanschiri B."/>
            <person name="Pidot S.J."/>
            <person name="Stinear T.P."/>
            <person name="Ebersberger I."/>
            <person name="Bode H.B."/>
        </authorList>
    </citation>
    <scope>NUCLEOTIDE SEQUENCE [LARGE SCALE GENOMIC DNA]</scope>
    <source>
        <strain evidence="1 2">DSM 22392</strain>
    </source>
</reference>
<proteinExistence type="predicted"/>